<dbReference type="KEGG" id="ace:Acel_0464"/>
<reference evidence="2 3" key="1">
    <citation type="journal article" date="2009" name="Genome Res.">
        <title>Complete genome of the cellulolytic thermophile Acidothermus cellulolyticus 11B provides insights into its ecophysiological and evolutionary adaptations.</title>
        <authorList>
            <person name="Barabote R.D."/>
            <person name="Xie G."/>
            <person name="Leu D.H."/>
            <person name="Normand P."/>
            <person name="Necsulea A."/>
            <person name="Daubin V."/>
            <person name="Medigue C."/>
            <person name="Adney W.S."/>
            <person name="Xu X.C."/>
            <person name="Lapidus A."/>
            <person name="Parales R.E."/>
            <person name="Detter C."/>
            <person name="Pujic P."/>
            <person name="Bruce D."/>
            <person name="Lavire C."/>
            <person name="Challacombe J.F."/>
            <person name="Brettin T.S."/>
            <person name="Berry A.M."/>
        </authorList>
    </citation>
    <scope>NUCLEOTIDE SEQUENCE [LARGE SCALE GENOMIC DNA]</scope>
    <source>
        <strain evidence="3">ATCC 43068 / DSM 8971 / 11B</strain>
    </source>
</reference>
<organism evidence="2 3">
    <name type="scientific">Acidothermus cellulolyticus (strain ATCC 43068 / DSM 8971 / 11B)</name>
    <dbReference type="NCBI Taxonomy" id="351607"/>
    <lineage>
        <taxon>Bacteria</taxon>
        <taxon>Bacillati</taxon>
        <taxon>Actinomycetota</taxon>
        <taxon>Actinomycetes</taxon>
        <taxon>Acidothermales</taxon>
        <taxon>Acidothermaceae</taxon>
        <taxon>Acidothermus</taxon>
    </lineage>
</organism>
<dbReference type="eggNOG" id="ENOG502ZMMR">
    <property type="taxonomic scope" value="Bacteria"/>
</dbReference>
<feature type="compositionally biased region" description="Basic residues" evidence="1">
    <location>
        <begin position="67"/>
        <end position="80"/>
    </location>
</feature>
<feature type="region of interest" description="Disordered" evidence="1">
    <location>
        <begin position="55"/>
        <end position="89"/>
    </location>
</feature>
<evidence type="ECO:0000256" key="1">
    <source>
        <dbReference type="SAM" id="MobiDB-lite"/>
    </source>
</evidence>
<dbReference type="EMBL" id="CP000481">
    <property type="protein sequence ID" value="ABK52238.1"/>
    <property type="molecule type" value="Genomic_DNA"/>
</dbReference>
<dbReference type="HOGENOM" id="CLU_1674120_0_0_11"/>
<dbReference type="Proteomes" id="UP000008221">
    <property type="component" value="Chromosome"/>
</dbReference>
<keyword evidence="3" id="KW-1185">Reference proteome</keyword>
<dbReference type="InParanoid" id="A0LS28"/>
<proteinExistence type="predicted"/>
<accession>A0LS28</accession>
<sequence>MLQAPGCCADRGKVTRLAAPQLGGGWVRTNDSTRPAQSEKEMAVAESLDQIVTAQGPAAVAEGHPTPAKRRARRSPRRSRHAENQLRGPSSLACPEARWLSRCHYCADPHITSIEMTLTDGSQVRFGSCHRCERHWWEQDGRLLSFEHVIAKTRKIA</sequence>
<protein>
    <submittedName>
        <fullName evidence="2">Uncharacterized protein</fullName>
    </submittedName>
</protein>
<name>A0LS28_ACIC1</name>
<gene>
    <name evidence="2" type="ordered locus">Acel_0464</name>
</gene>
<evidence type="ECO:0000313" key="2">
    <source>
        <dbReference type="EMBL" id="ABK52238.1"/>
    </source>
</evidence>
<dbReference type="AlphaFoldDB" id="A0LS28"/>
<evidence type="ECO:0000313" key="3">
    <source>
        <dbReference type="Proteomes" id="UP000008221"/>
    </source>
</evidence>
<dbReference type="STRING" id="351607.Acel_0464"/>